<dbReference type="Pfam" id="PF01459">
    <property type="entry name" value="Porin_3"/>
    <property type="match status" value="1"/>
</dbReference>
<dbReference type="AlphaFoldDB" id="A0A0H5R415"/>
<dbReference type="InterPro" id="IPR023614">
    <property type="entry name" value="Porin_dom_sf"/>
</dbReference>
<sequence>LLHREKSIARDLYSRRLLCSSIDMTSTVQTPAAESVKARAKSSIPVFFKDFGKAVNDILKPSKFDLGKQIEVKTKTKNDVTFVASSTLLEDDAPGKLVVKSKVYKATDFEGELHTSGKFTGKVTSESLAEGLKIVASNETVPSKGTSLHVLESMYSRNNVATTFALTSNFGKDHKLDGSVVFGYEGISVGGQGTYKGNSLVDYNGGAEYASEDFKMTVKTVNKADKVIASYSHIVSPAATIIGSFGYDLGKSTPGKEYSMGGTYKLDEVSSVTAAYTTKGASGVLSALYEVKIQPTTLLSLGTVVDLHDTTRQKFGIKLTLG</sequence>
<feature type="non-terminal residue" evidence="1">
    <location>
        <position position="1"/>
    </location>
</feature>
<dbReference type="GO" id="GO:0005741">
    <property type="term" value="C:mitochondrial outer membrane"/>
    <property type="evidence" value="ECO:0007669"/>
    <property type="project" value="InterPro"/>
</dbReference>
<organism evidence="1">
    <name type="scientific">Spongospora subterranea</name>
    <dbReference type="NCBI Taxonomy" id="70186"/>
    <lineage>
        <taxon>Eukaryota</taxon>
        <taxon>Sar</taxon>
        <taxon>Rhizaria</taxon>
        <taxon>Endomyxa</taxon>
        <taxon>Phytomyxea</taxon>
        <taxon>Plasmodiophorida</taxon>
        <taxon>Plasmodiophoridae</taxon>
        <taxon>Spongospora</taxon>
    </lineage>
</organism>
<evidence type="ECO:0008006" key="2">
    <source>
        <dbReference type="Google" id="ProtNLM"/>
    </source>
</evidence>
<dbReference type="InterPro" id="IPR001925">
    <property type="entry name" value="Porin_Euk"/>
</dbReference>
<dbReference type="Gene3D" id="2.40.160.10">
    <property type="entry name" value="Porin"/>
    <property type="match status" value="1"/>
</dbReference>
<dbReference type="GO" id="GO:0008308">
    <property type="term" value="F:voltage-gated monoatomic anion channel activity"/>
    <property type="evidence" value="ECO:0007669"/>
    <property type="project" value="InterPro"/>
</dbReference>
<reference evidence="1" key="1">
    <citation type="submission" date="2015-04" db="EMBL/GenBank/DDBJ databases">
        <title>The genome sequence of the plant pathogenic Rhizarian Plasmodiophora brassicae reveals insights in its biotrophic life cycle and the origin of chitin synthesis.</title>
        <authorList>
            <person name="Schwelm A."/>
            <person name="Fogelqvist J."/>
            <person name="Knaust A."/>
            <person name="Julke S."/>
            <person name="Lilja T."/>
            <person name="Dhandapani V."/>
            <person name="Bonilla-Rosso G."/>
            <person name="Karlsson M."/>
            <person name="Shevchenko A."/>
            <person name="Choi S.R."/>
            <person name="Kim H.G."/>
            <person name="Park J.Y."/>
            <person name="Lim Y.P."/>
            <person name="Ludwig-Muller J."/>
            <person name="Dixelius C."/>
        </authorList>
    </citation>
    <scope>NUCLEOTIDE SEQUENCE</scope>
    <source>
        <tissue evidence="1">Potato root galls</tissue>
    </source>
</reference>
<dbReference type="PANTHER" id="PTHR11743">
    <property type="entry name" value="VOLTAGE-DEPENDENT ANION-SELECTIVE CHANNEL"/>
    <property type="match status" value="1"/>
</dbReference>
<dbReference type="PANTHER" id="PTHR11743:SF70">
    <property type="entry name" value="GH26960P-RELATED"/>
    <property type="match status" value="1"/>
</dbReference>
<dbReference type="InterPro" id="IPR027246">
    <property type="entry name" value="Porin_Euk/Tom40"/>
</dbReference>
<dbReference type="EMBL" id="HACM01008436">
    <property type="protein sequence ID" value="CRZ08878.1"/>
    <property type="molecule type" value="Transcribed_RNA"/>
</dbReference>
<name>A0A0H5R415_9EUKA</name>
<evidence type="ECO:0000313" key="1">
    <source>
        <dbReference type="EMBL" id="CRZ08878.1"/>
    </source>
</evidence>
<protein>
    <recommendedName>
        <fullName evidence="2">Mitochondrial outer membrane protein porin</fullName>
    </recommendedName>
</protein>
<proteinExistence type="predicted"/>
<accession>A0A0H5R415</accession>